<dbReference type="GO" id="GO:0003746">
    <property type="term" value="F:translation elongation factor activity"/>
    <property type="evidence" value="ECO:0007669"/>
    <property type="project" value="UniProtKB-KW"/>
</dbReference>
<dbReference type="InterPro" id="IPR057335">
    <property type="entry name" value="Beta-barrel_SelB"/>
</dbReference>
<keyword evidence="11" id="KW-1185">Reference proteome</keyword>
<accession>A0A495AAD9</accession>
<proteinExistence type="predicted"/>
<protein>
    <recommendedName>
        <fullName evidence="2">Selenocysteine-specific elongation factor</fullName>
    </recommendedName>
    <alternativeName>
        <fullName evidence="8">SelB translation factor</fullName>
    </alternativeName>
</protein>
<dbReference type="Pfam" id="PF03144">
    <property type="entry name" value="GTP_EFTU_D2"/>
    <property type="match status" value="1"/>
</dbReference>
<dbReference type="PANTHER" id="PTHR43721:SF22">
    <property type="entry name" value="ELONGATION FACTOR TU, MITOCHONDRIAL"/>
    <property type="match status" value="1"/>
</dbReference>
<sequence length="605" mass="64289">MHVVATAGHVDHGKSTLVRALTGIEPDRWDEEKKRGLTIDLGFAWTELPSGRHVAFVDVPGHERFLGNMLAGVGPAPVVVFVVAADEGWQAQSGDHRDAVAALGITNGLIVVTKADRAPDRVAAVAAQARAELAATGLGDAPAVAVSAQEGTGLDEFRAALDAVLSRAPAPDPRARIRLWIDRAFTISGAGTVVTGTLTAGTLRTGDRMTMRGPTGEQHVTVRSLQSQNTSVQEIGPTNRVAVNLRGTGRDGIHRGDVLLSPDAWPTTDVLEVRRDRGAPFTEVPEELVVHAGTAGVGARIRPLDEDHARLQLEHPLTLVPGDRLVLRYPGARVVVGGARVLDVDPPALDRRGAAAREAERLAAIPDRGDPVAETVKHGAVSARRLELLGLPTTPPATAGSPGAPEVVVAHGWWIHEPRLRQWAADLRAAMAAAHDRDPLAPGLSRGAARSVLGEPGAHVLDTVVERARLEDREGYLALPGRSTGLGAAETAVARLEARLRSRPFAAPEAHELAALQLGPRELATAQRLGRLLRLPGDVVLLPTAPALAMRELARLPQPFTTSQARQAWDTTRRVAIPLLEHLDAKGWTRREDGSNRSIVRRGAA</sequence>
<evidence type="ECO:0000256" key="3">
    <source>
        <dbReference type="ARBA" id="ARBA00022490"/>
    </source>
</evidence>
<dbReference type="AlphaFoldDB" id="A0A495AAD9"/>
<dbReference type="InterPro" id="IPR036390">
    <property type="entry name" value="WH_DNA-bd_sf"/>
</dbReference>
<dbReference type="EMBL" id="PNJG02000001">
    <property type="protein sequence ID" value="RKQ36812.1"/>
    <property type="molecule type" value="Genomic_DNA"/>
</dbReference>
<dbReference type="GO" id="GO:0003924">
    <property type="term" value="F:GTPase activity"/>
    <property type="evidence" value="ECO:0007669"/>
    <property type="project" value="InterPro"/>
</dbReference>
<keyword evidence="5" id="KW-0648">Protein biosynthesis</keyword>
<dbReference type="PROSITE" id="PS51722">
    <property type="entry name" value="G_TR_2"/>
    <property type="match status" value="1"/>
</dbReference>
<dbReference type="SUPFAM" id="SSF52540">
    <property type="entry name" value="P-loop containing nucleoside triphosphate hydrolases"/>
    <property type="match status" value="1"/>
</dbReference>
<reference evidence="10 11" key="1">
    <citation type="submission" date="2018-10" db="EMBL/GenBank/DDBJ databases">
        <title>Kocuria tytouropygialis sp. nov., isolated from the uropygial gland of an American barn owl (Tyto furcata).</title>
        <authorList>
            <person name="Braun M.S."/>
            <person name="Wang E."/>
            <person name="Zimmermann S."/>
            <person name="Wagner H."/>
            <person name="Wink M."/>
        </authorList>
    </citation>
    <scope>NUCLEOTIDE SEQUENCE [LARGE SCALE GENOMIC DNA]</scope>
    <source>
        <strain evidence="10 11">442</strain>
    </source>
</reference>
<dbReference type="InterPro" id="IPR036388">
    <property type="entry name" value="WH-like_DNA-bd_sf"/>
</dbReference>
<dbReference type="NCBIfam" id="TIGR00475">
    <property type="entry name" value="selB"/>
    <property type="match status" value="1"/>
</dbReference>
<dbReference type="Proteomes" id="UP000249516">
    <property type="component" value="Unassembled WGS sequence"/>
</dbReference>
<dbReference type="InterPro" id="IPR000795">
    <property type="entry name" value="T_Tr_GTP-bd_dom"/>
</dbReference>
<keyword evidence="10" id="KW-0251">Elongation factor</keyword>
<dbReference type="GO" id="GO:0003723">
    <property type="term" value="F:RNA binding"/>
    <property type="evidence" value="ECO:0007669"/>
    <property type="project" value="InterPro"/>
</dbReference>
<evidence type="ECO:0000256" key="6">
    <source>
        <dbReference type="ARBA" id="ARBA00023134"/>
    </source>
</evidence>
<dbReference type="GO" id="GO:0001514">
    <property type="term" value="P:selenocysteine incorporation"/>
    <property type="evidence" value="ECO:0007669"/>
    <property type="project" value="InterPro"/>
</dbReference>
<organism evidence="10 11">
    <name type="scientific">Kocuria tytonis</name>
    <dbReference type="NCBI Taxonomy" id="2054280"/>
    <lineage>
        <taxon>Bacteria</taxon>
        <taxon>Bacillati</taxon>
        <taxon>Actinomycetota</taxon>
        <taxon>Actinomycetes</taxon>
        <taxon>Micrococcales</taxon>
        <taxon>Micrococcaceae</taxon>
        <taxon>Kocuria</taxon>
    </lineage>
</organism>
<keyword evidence="6" id="KW-0342">GTP-binding</keyword>
<evidence type="ECO:0000256" key="5">
    <source>
        <dbReference type="ARBA" id="ARBA00022917"/>
    </source>
</evidence>
<dbReference type="OrthoDB" id="9803139at2"/>
<feature type="domain" description="Tr-type G" evidence="9">
    <location>
        <begin position="1"/>
        <end position="170"/>
    </location>
</feature>
<comment type="caution">
    <text evidence="10">The sequence shown here is derived from an EMBL/GenBank/DDBJ whole genome shotgun (WGS) entry which is preliminary data.</text>
</comment>
<dbReference type="PANTHER" id="PTHR43721">
    <property type="entry name" value="ELONGATION FACTOR TU-RELATED"/>
    <property type="match status" value="1"/>
</dbReference>
<dbReference type="InterPro" id="IPR004535">
    <property type="entry name" value="Transl_elong_SelB"/>
</dbReference>
<dbReference type="Gene3D" id="3.40.50.300">
    <property type="entry name" value="P-loop containing nucleotide triphosphate hydrolases"/>
    <property type="match status" value="1"/>
</dbReference>
<dbReference type="Gene3D" id="1.10.10.10">
    <property type="entry name" value="Winged helix-like DNA-binding domain superfamily/Winged helix DNA-binding domain"/>
    <property type="match status" value="1"/>
</dbReference>
<evidence type="ECO:0000256" key="7">
    <source>
        <dbReference type="ARBA" id="ARBA00025526"/>
    </source>
</evidence>
<evidence type="ECO:0000256" key="8">
    <source>
        <dbReference type="ARBA" id="ARBA00031615"/>
    </source>
</evidence>
<dbReference type="InterPro" id="IPR009000">
    <property type="entry name" value="Transl_B-barrel_sf"/>
</dbReference>
<dbReference type="Pfam" id="PF25461">
    <property type="entry name" value="Beta-barrel_SelB"/>
    <property type="match status" value="1"/>
</dbReference>
<dbReference type="Pfam" id="PF00009">
    <property type="entry name" value="GTP_EFTU"/>
    <property type="match status" value="1"/>
</dbReference>
<evidence type="ECO:0000256" key="4">
    <source>
        <dbReference type="ARBA" id="ARBA00022741"/>
    </source>
</evidence>
<dbReference type="Pfam" id="PF09107">
    <property type="entry name" value="WHD_3rd_SelB"/>
    <property type="match status" value="1"/>
</dbReference>
<gene>
    <name evidence="10" type="primary">selB</name>
    <name evidence="10" type="ORF">C1C97_004150</name>
</gene>
<dbReference type="RefSeq" id="WP_110919289.1">
    <property type="nucleotide sequence ID" value="NZ_PNJG02000001.1"/>
</dbReference>
<comment type="subcellular location">
    <subcellularLocation>
        <location evidence="1">Cytoplasm</location>
    </subcellularLocation>
</comment>
<dbReference type="GO" id="GO:0005737">
    <property type="term" value="C:cytoplasm"/>
    <property type="evidence" value="ECO:0007669"/>
    <property type="project" value="UniProtKB-SubCell"/>
</dbReference>
<dbReference type="SUPFAM" id="SSF46785">
    <property type="entry name" value="Winged helix' DNA-binding domain"/>
    <property type="match status" value="1"/>
</dbReference>
<dbReference type="InterPro" id="IPR050055">
    <property type="entry name" value="EF-Tu_GTPase"/>
</dbReference>
<dbReference type="SUPFAM" id="SSF50465">
    <property type="entry name" value="EF-Tu/eEF-1alpha/eIF2-gamma C-terminal domain"/>
    <property type="match status" value="1"/>
</dbReference>
<keyword evidence="4" id="KW-0547">Nucleotide-binding</keyword>
<dbReference type="InterPro" id="IPR009001">
    <property type="entry name" value="Transl_elong_EF1A/Init_IF2_C"/>
</dbReference>
<name>A0A495AAD9_9MICC</name>
<comment type="function">
    <text evidence="7">Translation factor necessary for the incorporation of selenocysteine into proteins. It probably replaces EF-Tu for the insertion of selenocysteine directed by the UGA codon. SelB binds GTP and GDP.</text>
</comment>
<evidence type="ECO:0000256" key="2">
    <source>
        <dbReference type="ARBA" id="ARBA00015953"/>
    </source>
</evidence>
<dbReference type="SUPFAM" id="SSF50447">
    <property type="entry name" value="Translation proteins"/>
    <property type="match status" value="1"/>
</dbReference>
<dbReference type="GO" id="GO:0005525">
    <property type="term" value="F:GTP binding"/>
    <property type="evidence" value="ECO:0007669"/>
    <property type="project" value="UniProtKB-KW"/>
</dbReference>
<evidence type="ECO:0000313" key="10">
    <source>
        <dbReference type="EMBL" id="RKQ36812.1"/>
    </source>
</evidence>
<keyword evidence="3" id="KW-0963">Cytoplasm</keyword>
<dbReference type="Gene3D" id="2.40.30.10">
    <property type="entry name" value="Translation factors"/>
    <property type="match status" value="1"/>
</dbReference>
<dbReference type="Gene3D" id="1.10.10.2770">
    <property type="match status" value="1"/>
</dbReference>
<evidence type="ECO:0000313" key="11">
    <source>
        <dbReference type="Proteomes" id="UP000249516"/>
    </source>
</evidence>
<dbReference type="InterPro" id="IPR027417">
    <property type="entry name" value="P-loop_NTPase"/>
</dbReference>
<dbReference type="InterPro" id="IPR015191">
    <property type="entry name" value="SelB_WHD4"/>
</dbReference>
<dbReference type="InterPro" id="IPR004161">
    <property type="entry name" value="EFTu-like_2"/>
</dbReference>
<evidence type="ECO:0000259" key="9">
    <source>
        <dbReference type="PROSITE" id="PS51722"/>
    </source>
</evidence>
<evidence type="ECO:0000256" key="1">
    <source>
        <dbReference type="ARBA" id="ARBA00004496"/>
    </source>
</evidence>